<dbReference type="Pfam" id="PF08541">
    <property type="entry name" value="ACP_syn_III_C"/>
    <property type="match status" value="1"/>
</dbReference>
<feature type="domain" description="Beta-ketoacyl-[acyl-carrier-protein] synthase III N-terminal" evidence="4">
    <location>
        <begin position="104"/>
        <end position="180"/>
    </location>
</feature>
<dbReference type="PATRIC" id="fig|1566026.4.peg.1234"/>
<evidence type="ECO:0000259" key="3">
    <source>
        <dbReference type="Pfam" id="PF08541"/>
    </source>
</evidence>
<dbReference type="PANTHER" id="PTHR34069">
    <property type="entry name" value="3-OXOACYL-[ACYL-CARRIER-PROTEIN] SYNTHASE 3"/>
    <property type="match status" value="1"/>
</dbReference>
<dbReference type="InterPro" id="IPR013747">
    <property type="entry name" value="ACP_syn_III_C"/>
</dbReference>
<dbReference type="Gene3D" id="3.40.47.10">
    <property type="match status" value="1"/>
</dbReference>
<dbReference type="RefSeq" id="WP_053224486.1">
    <property type="nucleotide sequence ID" value="NZ_JSVA01000017.1"/>
</dbReference>
<evidence type="ECO:0000256" key="2">
    <source>
        <dbReference type="ARBA" id="ARBA00023315"/>
    </source>
</evidence>
<dbReference type="InterPro" id="IPR016039">
    <property type="entry name" value="Thiolase-like"/>
</dbReference>
<dbReference type="SUPFAM" id="SSF53901">
    <property type="entry name" value="Thiolase-like"/>
    <property type="match status" value="1"/>
</dbReference>
<dbReference type="GO" id="GO:0004315">
    <property type="term" value="F:3-oxoacyl-[acyl-carrier-protein] synthase activity"/>
    <property type="evidence" value="ECO:0007669"/>
    <property type="project" value="InterPro"/>
</dbReference>
<evidence type="ECO:0000259" key="4">
    <source>
        <dbReference type="Pfam" id="PF08545"/>
    </source>
</evidence>
<dbReference type="AlphaFoldDB" id="A0A0L8AI73"/>
<keyword evidence="1" id="KW-0808">Transferase</keyword>
<keyword evidence="6" id="KW-1185">Reference proteome</keyword>
<comment type="caution">
    <text evidence="5">The sequence shown here is derived from an EMBL/GenBank/DDBJ whole genome shotgun (WGS) entry which is preliminary data.</text>
</comment>
<dbReference type="InterPro" id="IPR013751">
    <property type="entry name" value="ACP_syn_III_N"/>
</dbReference>
<protein>
    <submittedName>
        <fullName evidence="5">3-oxoacyl-ACP synthase</fullName>
    </submittedName>
</protein>
<keyword evidence="2" id="KW-0012">Acyltransferase</keyword>
<evidence type="ECO:0000313" key="6">
    <source>
        <dbReference type="Proteomes" id="UP000036908"/>
    </source>
</evidence>
<dbReference type="GO" id="GO:0006633">
    <property type="term" value="P:fatty acid biosynthetic process"/>
    <property type="evidence" value="ECO:0007669"/>
    <property type="project" value="InterPro"/>
</dbReference>
<name>A0A0L8AI73_9BACT</name>
<dbReference type="EMBL" id="JSVA01000017">
    <property type="protein sequence ID" value="KOF01967.1"/>
    <property type="molecule type" value="Genomic_DNA"/>
</dbReference>
<accession>A0A0L8AI73</accession>
<evidence type="ECO:0000313" key="5">
    <source>
        <dbReference type="EMBL" id="KOF01967.1"/>
    </source>
</evidence>
<dbReference type="Pfam" id="PF08545">
    <property type="entry name" value="ACP_syn_III"/>
    <property type="match status" value="1"/>
</dbReference>
<feature type="domain" description="Beta-ketoacyl-[acyl-carrier-protein] synthase III C-terminal" evidence="3">
    <location>
        <begin position="227"/>
        <end position="313"/>
    </location>
</feature>
<reference evidence="6" key="1">
    <citation type="submission" date="2014-11" db="EMBL/GenBank/DDBJ databases">
        <title>Genome sequencing of Roseivirga sp. D-25.</title>
        <authorList>
            <person name="Selvaratnam C."/>
            <person name="Thevarajoo S."/>
            <person name="Goh K.M."/>
            <person name="Eee R."/>
            <person name="Chan K.-G."/>
            <person name="Chong C.S."/>
        </authorList>
    </citation>
    <scope>NUCLEOTIDE SEQUENCE [LARGE SCALE GENOMIC DNA]</scope>
    <source>
        <strain evidence="6">D-25</strain>
    </source>
</reference>
<organism evidence="5 6">
    <name type="scientific">Roseivirga seohaensis subsp. aquiponti</name>
    <dbReference type="NCBI Taxonomy" id="1566026"/>
    <lineage>
        <taxon>Bacteria</taxon>
        <taxon>Pseudomonadati</taxon>
        <taxon>Bacteroidota</taxon>
        <taxon>Cytophagia</taxon>
        <taxon>Cytophagales</taxon>
        <taxon>Roseivirgaceae</taxon>
        <taxon>Roseivirga</taxon>
    </lineage>
</organism>
<dbReference type="Proteomes" id="UP000036908">
    <property type="component" value="Unassembled WGS sequence"/>
</dbReference>
<gene>
    <name evidence="5" type="ORF">OB69_14615</name>
</gene>
<evidence type="ECO:0000256" key="1">
    <source>
        <dbReference type="ARBA" id="ARBA00022679"/>
    </source>
</evidence>
<dbReference type="OrthoDB" id="9815506at2"/>
<dbReference type="GO" id="GO:0044550">
    <property type="term" value="P:secondary metabolite biosynthetic process"/>
    <property type="evidence" value="ECO:0007669"/>
    <property type="project" value="TreeGrafter"/>
</dbReference>
<dbReference type="PANTHER" id="PTHR34069:SF2">
    <property type="entry name" value="BETA-KETOACYL-[ACYL-CARRIER-PROTEIN] SYNTHASE III"/>
    <property type="match status" value="1"/>
</dbReference>
<proteinExistence type="predicted"/>
<dbReference type="CDD" id="cd00830">
    <property type="entry name" value="KAS_III"/>
    <property type="match status" value="1"/>
</dbReference>
<sequence>MYINLASHYIPSNIIPNSYFFDKNGMDDETIIRKSGIKNRRRTSENENVNTMAISAIENGLKNLPYDITEVDLIIGATYSPYDTVGTLAHVVQQKYGINGAIVFSVSSACSSFVNAIEIAEGYFAMGKAEKALIVTSEHNWAYLNESDPISAHLWGDGASAVFLSNQRVTDKDHEVLGVNTEGHATIGRGPNGVCLKPFDGGISMPDGRDVFYNAIKYMSEKTEIILEKSGCKLADLNYLIPHQANMRIINKVAETLNFPIEKVVINMVEFGNTGSASSSIGYSQVFGSMQKGELAVVTVFGGGYSSGAMLVRA</sequence>